<organism evidence="1 2">
    <name type="scientific">Phlebia brevispora</name>
    <dbReference type="NCBI Taxonomy" id="194682"/>
    <lineage>
        <taxon>Eukaryota</taxon>
        <taxon>Fungi</taxon>
        <taxon>Dikarya</taxon>
        <taxon>Basidiomycota</taxon>
        <taxon>Agaricomycotina</taxon>
        <taxon>Agaricomycetes</taxon>
        <taxon>Polyporales</taxon>
        <taxon>Meruliaceae</taxon>
        <taxon>Phlebia</taxon>
    </lineage>
</organism>
<keyword evidence="2" id="KW-1185">Reference proteome</keyword>
<sequence>MAATSLSSSISSSITLGPYDDFLPAEASQPTTVPAEEQDKIAPWLDPSFDSGTEPVRLRPLHMPYVPLDCPIHSAWRASLEGDTVFSFAWRSGRLPAGRQGRVMEAIAADIPHPPCTKGMAAGWL</sequence>
<name>A0ACC1RWY0_9APHY</name>
<gene>
    <name evidence="1" type="ORF">NM688_g8135</name>
</gene>
<dbReference type="EMBL" id="JANHOG010002092">
    <property type="protein sequence ID" value="KAJ3527379.1"/>
    <property type="molecule type" value="Genomic_DNA"/>
</dbReference>
<proteinExistence type="predicted"/>
<comment type="caution">
    <text evidence="1">The sequence shown here is derived from an EMBL/GenBank/DDBJ whole genome shotgun (WGS) entry which is preliminary data.</text>
</comment>
<dbReference type="Proteomes" id="UP001148662">
    <property type="component" value="Unassembled WGS sequence"/>
</dbReference>
<evidence type="ECO:0000313" key="2">
    <source>
        <dbReference type="Proteomes" id="UP001148662"/>
    </source>
</evidence>
<accession>A0ACC1RWY0</accession>
<reference evidence="1" key="1">
    <citation type="submission" date="2022-07" db="EMBL/GenBank/DDBJ databases">
        <title>Genome Sequence of Phlebia brevispora.</title>
        <authorList>
            <person name="Buettner E."/>
        </authorList>
    </citation>
    <scope>NUCLEOTIDE SEQUENCE</scope>
    <source>
        <strain evidence="1">MPL23</strain>
    </source>
</reference>
<evidence type="ECO:0000313" key="1">
    <source>
        <dbReference type="EMBL" id="KAJ3527379.1"/>
    </source>
</evidence>
<protein>
    <submittedName>
        <fullName evidence="1">Uncharacterized protein</fullName>
    </submittedName>
</protein>